<dbReference type="InterPro" id="IPR013233">
    <property type="entry name" value="PIG-X/PBN1"/>
</dbReference>
<keyword evidence="9" id="KW-0325">Glycoprotein</keyword>
<feature type="transmembrane region" description="Helical" evidence="10">
    <location>
        <begin position="183"/>
        <end position="204"/>
    </location>
</feature>
<organism evidence="11 12">
    <name type="scientific">Litomosoides sigmodontis</name>
    <name type="common">Filarial nematode worm</name>
    <dbReference type="NCBI Taxonomy" id="42156"/>
    <lineage>
        <taxon>Eukaryota</taxon>
        <taxon>Metazoa</taxon>
        <taxon>Ecdysozoa</taxon>
        <taxon>Nematoda</taxon>
        <taxon>Chromadorea</taxon>
        <taxon>Rhabditida</taxon>
        <taxon>Spirurina</taxon>
        <taxon>Spiruromorpha</taxon>
        <taxon>Filarioidea</taxon>
        <taxon>Onchocercidae</taxon>
        <taxon>Litomosoides</taxon>
    </lineage>
</organism>
<comment type="function">
    <text evidence="10">Stabilizing subunit of the glycosylphosphatidylinositol-mannosyltransferase I complex which catalyzes the transfer of the first mannose, via an alpha-1,4 bond from a dolichol-phosphate-mannose (Dol-P-Man) to the glucosaminyl acyl phosphatidylinositol (GlcN-(acyl)PI) intermediate to generate alpha-D-Man-(1-&gt;4)-alpha-D-GlcN-(1-&gt;6)-(1-radyl,2-acyl-sn-glycero-3-phospho)-2-acyl-inositol and participates in the sixth step of the glycosylphosphatidylinositol-anchor biosynthesis. Probably acts by stabilizing the mannosyltransferase PIGM.</text>
</comment>
<dbReference type="PANTHER" id="PTHR28650:SF1">
    <property type="entry name" value="PHOSPHATIDYLINOSITOL-GLYCAN BIOSYNTHESIS CLASS X PROTEIN"/>
    <property type="match status" value="1"/>
</dbReference>
<evidence type="ECO:0000256" key="7">
    <source>
        <dbReference type="ARBA" id="ARBA00022989"/>
    </source>
</evidence>
<evidence type="ECO:0000313" key="11">
    <source>
        <dbReference type="EMBL" id="VDK73092.1"/>
    </source>
</evidence>
<evidence type="ECO:0000256" key="9">
    <source>
        <dbReference type="ARBA" id="ARBA00023180"/>
    </source>
</evidence>
<evidence type="ECO:0000256" key="10">
    <source>
        <dbReference type="RuleBase" id="RU366056"/>
    </source>
</evidence>
<keyword evidence="8 10" id="KW-0472">Membrane</keyword>
<evidence type="ECO:0000256" key="1">
    <source>
        <dbReference type="ARBA" id="ARBA00004389"/>
    </source>
</evidence>
<sequence>MSLRFRQVHMSILTDPLHLTNIVNMVSLCSTVFSNPSTAISSGFKTCASILISMKEYPTHTYIEASFDIEASREESENTSFHICSKRGLNKNFVYSEHFELPIHLRYHAASGKDAVVVVPPPQLLLRCFENSTFLTSDCKKYLVKASCDCSSESRCEWLMIPLLKYNEVQFRIPTGNVSSLKFVLFVTVSIVISCALAIIIATMKNVVKAKVE</sequence>
<keyword evidence="7 10" id="KW-1133">Transmembrane helix</keyword>
<dbReference type="UniPathway" id="UPA00196"/>
<keyword evidence="4 10" id="KW-0337">GPI-anchor biosynthesis</keyword>
<comment type="similarity">
    <text evidence="3 10">Belongs to the PIGX family.</text>
</comment>
<proteinExistence type="inferred from homology"/>
<dbReference type="OMA" id="RCMENST"/>
<evidence type="ECO:0000256" key="5">
    <source>
        <dbReference type="ARBA" id="ARBA00022692"/>
    </source>
</evidence>
<keyword evidence="12" id="KW-1185">Reference proteome</keyword>
<dbReference type="AlphaFoldDB" id="A0A3P6SB07"/>
<dbReference type="InterPro" id="IPR040039">
    <property type="entry name" value="PIGX"/>
</dbReference>
<comment type="subcellular location">
    <subcellularLocation>
        <location evidence="1 10">Endoplasmic reticulum membrane</location>
        <topology evidence="1 10">Single-pass membrane protein</topology>
    </subcellularLocation>
</comment>
<keyword evidence="6 10" id="KW-0256">Endoplasmic reticulum</keyword>
<dbReference type="Pfam" id="PF08320">
    <property type="entry name" value="PIG-X"/>
    <property type="match status" value="1"/>
</dbReference>
<dbReference type="STRING" id="42156.A0A3P6SB07"/>
<keyword evidence="5 10" id="KW-0812">Transmembrane</keyword>
<evidence type="ECO:0000256" key="8">
    <source>
        <dbReference type="ARBA" id="ARBA00023136"/>
    </source>
</evidence>
<accession>A0A3P6SB07</accession>
<evidence type="ECO:0000256" key="2">
    <source>
        <dbReference type="ARBA" id="ARBA00004687"/>
    </source>
</evidence>
<dbReference type="EMBL" id="UYRX01000083">
    <property type="protein sequence ID" value="VDK73092.1"/>
    <property type="molecule type" value="Genomic_DNA"/>
</dbReference>
<gene>
    <name evidence="11" type="ORF">NLS_LOCUS1991</name>
</gene>
<evidence type="ECO:0000256" key="6">
    <source>
        <dbReference type="ARBA" id="ARBA00022824"/>
    </source>
</evidence>
<dbReference type="PANTHER" id="PTHR28650">
    <property type="entry name" value="PHOSPHATIDYLINOSITOL-GLYCAN BIOSYNTHESIS CLASS X PROTEIN"/>
    <property type="match status" value="1"/>
</dbReference>
<reference evidence="11 12" key="1">
    <citation type="submission" date="2018-08" db="EMBL/GenBank/DDBJ databases">
        <authorList>
            <person name="Laetsch R D."/>
            <person name="Stevens L."/>
            <person name="Kumar S."/>
            <person name="Blaxter L. M."/>
        </authorList>
    </citation>
    <scope>NUCLEOTIDE SEQUENCE [LARGE SCALE GENOMIC DNA]</scope>
</reference>
<dbReference type="OrthoDB" id="5546453at2759"/>
<evidence type="ECO:0000313" key="12">
    <source>
        <dbReference type="Proteomes" id="UP000277928"/>
    </source>
</evidence>
<dbReference type="GO" id="GO:0006506">
    <property type="term" value="P:GPI anchor biosynthetic process"/>
    <property type="evidence" value="ECO:0007669"/>
    <property type="project" value="UniProtKB-UniPathway"/>
</dbReference>
<dbReference type="Proteomes" id="UP000277928">
    <property type="component" value="Unassembled WGS sequence"/>
</dbReference>
<protein>
    <recommendedName>
        <fullName evidence="10">Phosphatidylinositol-glycan biosynthesis class X protein</fullName>
    </recommendedName>
</protein>
<comment type="pathway">
    <text evidence="2 10">Glycolipid biosynthesis; glycosylphosphatidylinositol-anchor biosynthesis.</text>
</comment>
<dbReference type="GO" id="GO:0005789">
    <property type="term" value="C:endoplasmic reticulum membrane"/>
    <property type="evidence" value="ECO:0007669"/>
    <property type="project" value="UniProtKB-SubCell"/>
</dbReference>
<name>A0A3P6SB07_LITSI</name>
<evidence type="ECO:0000256" key="3">
    <source>
        <dbReference type="ARBA" id="ARBA00010345"/>
    </source>
</evidence>
<evidence type="ECO:0000256" key="4">
    <source>
        <dbReference type="ARBA" id="ARBA00022502"/>
    </source>
</evidence>